<dbReference type="Proteomes" id="UP000269945">
    <property type="component" value="Unassembled WGS sequence"/>
</dbReference>
<evidence type="ECO:0000256" key="1">
    <source>
        <dbReference type="SAM" id="MobiDB-lite"/>
    </source>
</evidence>
<evidence type="ECO:0000313" key="2">
    <source>
        <dbReference type="EMBL" id="VCX38037.1"/>
    </source>
</evidence>
<protein>
    <submittedName>
        <fullName evidence="2">Uncharacterized protein</fullName>
    </submittedName>
</protein>
<feature type="compositionally biased region" description="Polar residues" evidence="1">
    <location>
        <begin position="69"/>
        <end position="79"/>
    </location>
</feature>
<feature type="region of interest" description="Disordered" evidence="1">
    <location>
        <begin position="1"/>
        <end position="152"/>
    </location>
</feature>
<keyword evidence="3" id="KW-1185">Reference proteome</keyword>
<evidence type="ECO:0000313" key="3">
    <source>
        <dbReference type="Proteomes" id="UP000269945"/>
    </source>
</evidence>
<comment type="caution">
    <text evidence="2">The sequence shown here is derived from an EMBL/GenBank/DDBJ whole genome shotgun (WGS) entry which is preliminary data.</text>
</comment>
<reference evidence="2 3" key="1">
    <citation type="submission" date="2018-10" db="EMBL/GenBank/DDBJ databases">
        <authorList>
            <person name="Ekblom R."/>
            <person name="Jareborg N."/>
        </authorList>
    </citation>
    <scope>NUCLEOTIDE SEQUENCE [LARGE SCALE GENOMIC DNA]</scope>
    <source>
        <tissue evidence="2">Muscle</tissue>
    </source>
</reference>
<dbReference type="EMBL" id="CYRY02043560">
    <property type="protein sequence ID" value="VCX38037.1"/>
    <property type="molecule type" value="Genomic_DNA"/>
</dbReference>
<gene>
    <name evidence="2" type="ORF">BN2614_LOCUS5</name>
</gene>
<organism evidence="2 3">
    <name type="scientific">Gulo gulo</name>
    <name type="common">Wolverine</name>
    <name type="synonym">Gluton</name>
    <dbReference type="NCBI Taxonomy" id="48420"/>
    <lineage>
        <taxon>Eukaryota</taxon>
        <taxon>Metazoa</taxon>
        <taxon>Chordata</taxon>
        <taxon>Craniata</taxon>
        <taxon>Vertebrata</taxon>
        <taxon>Euteleostomi</taxon>
        <taxon>Mammalia</taxon>
        <taxon>Eutheria</taxon>
        <taxon>Laurasiatheria</taxon>
        <taxon>Carnivora</taxon>
        <taxon>Caniformia</taxon>
        <taxon>Musteloidea</taxon>
        <taxon>Mustelidae</taxon>
        <taxon>Guloninae</taxon>
        <taxon>Gulo</taxon>
    </lineage>
</organism>
<sequence length="152" mass="16004">MLLAGAPGGAEATLGQRGAEALAGPEGASHTLGGMSVDPWRSLAESEGGLPRWPNRRKRGRQAEPSSGCRATSARSRSCPSLARRQAPVPTLKSTVIPALPDETTQSSQQQQQQQNFVTVPKSRGHTATQASVSGVRGKHGPEPLLGFCWKE</sequence>
<dbReference type="AlphaFoldDB" id="A0A9X9M6M0"/>
<name>A0A9X9M6M0_GULGU</name>
<proteinExistence type="predicted"/>
<accession>A0A9X9M6M0</accession>
<feature type="compositionally biased region" description="Low complexity" evidence="1">
    <location>
        <begin position="106"/>
        <end position="115"/>
    </location>
</feature>